<dbReference type="PIRSF" id="PIRSF017082">
    <property type="entry name" value="YflP"/>
    <property type="match status" value="1"/>
</dbReference>
<dbReference type="RefSeq" id="WP_104359012.1">
    <property type="nucleotide sequence ID" value="NZ_CALFFA010000036.1"/>
</dbReference>
<protein>
    <submittedName>
        <fullName evidence="2">ABC transporter substrate-binding protein</fullName>
    </submittedName>
</protein>
<keyword evidence="3" id="KW-1185">Reference proteome</keyword>
<comment type="similarity">
    <text evidence="1">Belongs to the UPF0065 (bug) family.</text>
</comment>
<accession>A0A2S5T0H1</accession>
<evidence type="ECO:0000313" key="3">
    <source>
        <dbReference type="Proteomes" id="UP000239406"/>
    </source>
</evidence>
<reference evidence="2 3" key="1">
    <citation type="submission" date="2018-02" db="EMBL/GenBank/DDBJ databases">
        <title>Reclassifiation of [Polyangium] brachysporum DSM 7029 as Guopingzhaonella breviflexa gen. nov., sp. nov., a member of the family Comamonadaceae.</title>
        <authorList>
            <person name="Tang B."/>
        </authorList>
    </citation>
    <scope>NUCLEOTIDE SEQUENCE [LARGE SCALE GENOMIC DNA]</scope>
    <source>
        <strain evidence="2 3">DSM 15344</strain>
    </source>
</reference>
<dbReference type="AlphaFoldDB" id="A0A2S5T0H1"/>
<proteinExistence type="inferred from homology"/>
<dbReference type="InterPro" id="IPR005064">
    <property type="entry name" value="BUG"/>
</dbReference>
<dbReference type="Gene3D" id="3.40.190.10">
    <property type="entry name" value="Periplasmic binding protein-like II"/>
    <property type="match status" value="1"/>
</dbReference>
<dbReference type="Proteomes" id="UP000239406">
    <property type="component" value="Unassembled WGS sequence"/>
</dbReference>
<dbReference type="PANTHER" id="PTHR42928">
    <property type="entry name" value="TRICARBOXYLATE-BINDING PROTEIN"/>
    <property type="match status" value="1"/>
</dbReference>
<organism evidence="2 3">
    <name type="scientific">Caldimonas thermodepolymerans</name>
    <dbReference type="NCBI Taxonomy" id="215580"/>
    <lineage>
        <taxon>Bacteria</taxon>
        <taxon>Pseudomonadati</taxon>
        <taxon>Pseudomonadota</taxon>
        <taxon>Betaproteobacteria</taxon>
        <taxon>Burkholderiales</taxon>
        <taxon>Sphaerotilaceae</taxon>
        <taxon>Caldimonas</taxon>
    </lineage>
</organism>
<gene>
    <name evidence="2" type="ORF">C1702_17550</name>
</gene>
<dbReference type="InterPro" id="IPR042100">
    <property type="entry name" value="Bug_dom1"/>
</dbReference>
<name>A0A2S5T0H1_9BURK</name>
<dbReference type="SUPFAM" id="SSF53850">
    <property type="entry name" value="Periplasmic binding protein-like II"/>
    <property type="match status" value="1"/>
</dbReference>
<evidence type="ECO:0000256" key="1">
    <source>
        <dbReference type="ARBA" id="ARBA00006987"/>
    </source>
</evidence>
<dbReference type="PANTHER" id="PTHR42928:SF5">
    <property type="entry name" value="BLR1237 PROTEIN"/>
    <property type="match status" value="1"/>
</dbReference>
<sequence>MRMTFAWLCRLGLAALLGLGVAQAAPVQDWPAPGKPVMLVVGNAAGGGTDVIARVLAERLQGVLQRPVVVENKPGASGMLAAALTARSPADGQTLLVTPITLVTTPHVLPKAAGGAVDVMTDLAPVVQLSRGTLLPVTRPAQGLRDARALAARAKEQPVSYGTPGAGSPMHIAGELFRQAADVPLTHVPYKGVAPALSDLLGDHVTVVFSDLASASSYLQSGQLVAIGVTQAQRSPLLPEVPTLAEQGFRDVAFETWFGVFAPAGTPAATVAKVGQAINQVLAQPETRRRFAALGEVVVGGSPQDFATRVRADFDQFGRIVRAFGISVD</sequence>
<dbReference type="Gene3D" id="3.40.190.150">
    <property type="entry name" value="Bordetella uptake gene, domain 1"/>
    <property type="match status" value="1"/>
</dbReference>
<comment type="caution">
    <text evidence="2">The sequence shown here is derived from an EMBL/GenBank/DDBJ whole genome shotgun (WGS) entry which is preliminary data.</text>
</comment>
<dbReference type="EMBL" id="PSNY01000031">
    <property type="protein sequence ID" value="PPE68347.1"/>
    <property type="molecule type" value="Genomic_DNA"/>
</dbReference>
<dbReference type="Pfam" id="PF03401">
    <property type="entry name" value="TctC"/>
    <property type="match status" value="1"/>
</dbReference>
<evidence type="ECO:0000313" key="2">
    <source>
        <dbReference type="EMBL" id="PPE68347.1"/>
    </source>
</evidence>